<dbReference type="Proteomes" id="UP000602395">
    <property type="component" value="Unassembled WGS sequence"/>
</dbReference>
<evidence type="ECO:0008006" key="4">
    <source>
        <dbReference type="Google" id="ProtNLM"/>
    </source>
</evidence>
<keyword evidence="1" id="KW-0812">Transmembrane</keyword>
<organism evidence="2 3">
    <name type="scientific">Gordonia hankookensis</name>
    <dbReference type="NCBI Taxonomy" id="589403"/>
    <lineage>
        <taxon>Bacteria</taxon>
        <taxon>Bacillati</taxon>
        <taxon>Actinomycetota</taxon>
        <taxon>Actinomycetes</taxon>
        <taxon>Mycobacteriales</taxon>
        <taxon>Gordoniaceae</taxon>
        <taxon>Gordonia</taxon>
    </lineage>
</organism>
<feature type="transmembrane region" description="Helical" evidence="1">
    <location>
        <begin position="60"/>
        <end position="79"/>
    </location>
</feature>
<feature type="transmembrane region" description="Helical" evidence="1">
    <location>
        <begin position="100"/>
        <end position="120"/>
    </location>
</feature>
<dbReference type="EMBL" id="JACWMS010000002">
    <property type="protein sequence ID" value="MBD1319579.1"/>
    <property type="molecule type" value="Genomic_DNA"/>
</dbReference>
<evidence type="ECO:0000313" key="3">
    <source>
        <dbReference type="Proteomes" id="UP000602395"/>
    </source>
</evidence>
<feature type="transmembrane region" description="Helical" evidence="1">
    <location>
        <begin position="200"/>
        <end position="218"/>
    </location>
</feature>
<sequence length="246" mass="27877">MDVDKGYLYKFQRFSAWSGFLVMAVVGVCFFMLSKVQPPIDPEWSGQQVKDWIVDNRSGILWTTVICSFVIPLEYFFVVTTSWQMRRIERGWGVLTMTQVLTGVVAPIGFFYPMFILSAAAYRAAGRSPEILQLMTDLFYFAYVGFAFIFCLQCVVIGIAVLIDRRTEPIFPRWFAYLNFTLAVVLAPGAFIYVFTSGPLAWNGLFAFWLPCLAYLVWKVATPLLLLKAVKSEEAETADEAVPVLV</sequence>
<evidence type="ECO:0000313" key="2">
    <source>
        <dbReference type="EMBL" id="MBD1319579.1"/>
    </source>
</evidence>
<feature type="transmembrane region" description="Helical" evidence="1">
    <location>
        <begin position="14"/>
        <end position="33"/>
    </location>
</feature>
<protein>
    <recommendedName>
        <fullName evidence="4">Sec-independent protein translocase protein TatC</fullName>
    </recommendedName>
</protein>
<feature type="transmembrane region" description="Helical" evidence="1">
    <location>
        <begin position="175"/>
        <end position="194"/>
    </location>
</feature>
<name>A0ABR7W9V2_9ACTN</name>
<feature type="transmembrane region" description="Helical" evidence="1">
    <location>
        <begin position="140"/>
        <end position="163"/>
    </location>
</feature>
<keyword evidence="1" id="KW-1133">Transmembrane helix</keyword>
<proteinExistence type="predicted"/>
<comment type="caution">
    <text evidence="2">The sequence shown here is derived from an EMBL/GenBank/DDBJ whole genome shotgun (WGS) entry which is preliminary data.</text>
</comment>
<keyword evidence="1" id="KW-0472">Membrane</keyword>
<accession>A0ABR7W9V2</accession>
<dbReference type="RefSeq" id="WP_190266477.1">
    <property type="nucleotide sequence ID" value="NZ_BAABAD010000005.1"/>
</dbReference>
<evidence type="ECO:0000256" key="1">
    <source>
        <dbReference type="SAM" id="Phobius"/>
    </source>
</evidence>
<reference evidence="2 3" key="1">
    <citation type="submission" date="2020-09" db="EMBL/GenBank/DDBJ databases">
        <title>Novel species in genus Gordonia.</title>
        <authorList>
            <person name="Zhang G."/>
        </authorList>
    </citation>
    <scope>NUCLEOTIDE SEQUENCE [LARGE SCALE GENOMIC DNA]</scope>
    <source>
        <strain evidence="2 3">ON-33</strain>
    </source>
</reference>
<gene>
    <name evidence="2" type="ORF">IDF66_08260</name>
</gene>
<keyword evidence="3" id="KW-1185">Reference proteome</keyword>